<name>A0A9W7CYK6_9STRA</name>
<comment type="subcellular location">
    <subcellularLocation>
        <location evidence="1 5">Secreted</location>
    </subcellularLocation>
</comment>
<feature type="signal peptide" evidence="5">
    <location>
        <begin position="1"/>
        <end position="23"/>
    </location>
</feature>
<gene>
    <name evidence="6" type="ORF">Pfra01_001812000</name>
</gene>
<evidence type="ECO:0000256" key="1">
    <source>
        <dbReference type="ARBA" id="ARBA00004613"/>
    </source>
</evidence>
<accession>A0A9W7CYK6</accession>
<comment type="domain">
    <text evidence="5">The RxLR-dEER motif acts to carry the protein into the host cell cytoplasm through binding to cell surface phosphatidylinositol-3-phosphate.</text>
</comment>
<evidence type="ECO:0000313" key="7">
    <source>
        <dbReference type="Proteomes" id="UP001165121"/>
    </source>
</evidence>
<comment type="similarity">
    <text evidence="2 5">Belongs to the RxLR effector family.</text>
</comment>
<evidence type="ECO:0000256" key="5">
    <source>
        <dbReference type="RuleBase" id="RU367124"/>
    </source>
</evidence>
<dbReference type="Pfam" id="PF16810">
    <property type="entry name" value="RXLR"/>
    <property type="match status" value="1"/>
</dbReference>
<dbReference type="InterPro" id="IPR031825">
    <property type="entry name" value="RXLR"/>
</dbReference>
<dbReference type="Proteomes" id="UP001165121">
    <property type="component" value="Unassembled WGS sequence"/>
</dbReference>
<dbReference type="AlphaFoldDB" id="A0A9W7CYK6"/>
<evidence type="ECO:0000256" key="2">
    <source>
        <dbReference type="ARBA" id="ARBA00010400"/>
    </source>
</evidence>
<dbReference type="EMBL" id="BSXT01002184">
    <property type="protein sequence ID" value="GMF47678.1"/>
    <property type="molecule type" value="Genomic_DNA"/>
</dbReference>
<evidence type="ECO:0000256" key="3">
    <source>
        <dbReference type="ARBA" id="ARBA00022525"/>
    </source>
</evidence>
<proteinExistence type="inferred from homology"/>
<sequence length="152" mass="17130">MISYFSLLLVLAVVFLLASNARACAGVSSQKTVTSIDSHPSTAVFANRIIKNNKVSDTAEVGDDDDEARGVKDAANYVASLFSKNKRIQRMFAKDKSFDYLFDKSVHPVDVWFALKIRQLQSKLTHNDLLKNPKFIFWSQYEAFWATKTTLA</sequence>
<evidence type="ECO:0000256" key="4">
    <source>
        <dbReference type="ARBA" id="ARBA00022729"/>
    </source>
</evidence>
<organism evidence="6 7">
    <name type="scientific">Phytophthora fragariaefolia</name>
    <dbReference type="NCBI Taxonomy" id="1490495"/>
    <lineage>
        <taxon>Eukaryota</taxon>
        <taxon>Sar</taxon>
        <taxon>Stramenopiles</taxon>
        <taxon>Oomycota</taxon>
        <taxon>Peronosporomycetes</taxon>
        <taxon>Peronosporales</taxon>
        <taxon>Peronosporaceae</taxon>
        <taxon>Phytophthora</taxon>
    </lineage>
</organism>
<protein>
    <recommendedName>
        <fullName evidence="5">RxLR effector protein</fullName>
    </recommendedName>
</protein>
<evidence type="ECO:0000313" key="6">
    <source>
        <dbReference type="EMBL" id="GMF47678.1"/>
    </source>
</evidence>
<keyword evidence="3 5" id="KW-0964">Secreted</keyword>
<comment type="function">
    <text evidence="5">Effector that suppresses plant defense responses during pathogen infection.</text>
</comment>
<keyword evidence="7" id="KW-1185">Reference proteome</keyword>
<keyword evidence="4 5" id="KW-0732">Signal</keyword>
<dbReference type="OrthoDB" id="142187at2759"/>
<comment type="caution">
    <text evidence="6">The sequence shown here is derived from an EMBL/GenBank/DDBJ whole genome shotgun (WGS) entry which is preliminary data.</text>
</comment>
<reference evidence="6" key="1">
    <citation type="submission" date="2023-04" db="EMBL/GenBank/DDBJ databases">
        <title>Phytophthora fragariaefolia NBRC 109709.</title>
        <authorList>
            <person name="Ichikawa N."/>
            <person name="Sato H."/>
            <person name="Tonouchi N."/>
        </authorList>
    </citation>
    <scope>NUCLEOTIDE SEQUENCE</scope>
    <source>
        <strain evidence="6">NBRC 109709</strain>
    </source>
</reference>
<feature type="chain" id="PRO_5044972007" description="RxLR effector protein" evidence="5">
    <location>
        <begin position="24"/>
        <end position="152"/>
    </location>
</feature>